<dbReference type="STRING" id="1235802.C823_00400"/>
<evidence type="ECO:0000313" key="2">
    <source>
        <dbReference type="EMBL" id="EMZ37334.1"/>
    </source>
</evidence>
<dbReference type="InterPro" id="IPR041492">
    <property type="entry name" value="HAD_2"/>
</dbReference>
<dbReference type="PATRIC" id="fig|1235802.3.peg.422"/>
<proteinExistence type="predicted"/>
<dbReference type="PANTHER" id="PTHR43316">
    <property type="entry name" value="HYDROLASE, HALOACID DELAHOGENASE-RELATED"/>
    <property type="match status" value="1"/>
</dbReference>
<gene>
    <name evidence="2" type="ORF">C823_00400</name>
</gene>
<dbReference type="InterPro" id="IPR023214">
    <property type="entry name" value="HAD_sf"/>
</dbReference>
<comment type="caution">
    <text evidence="2">The sequence shown here is derived from an EMBL/GenBank/DDBJ whole genome shotgun (WGS) entry which is preliminary data.</text>
</comment>
<dbReference type="Proteomes" id="UP000012589">
    <property type="component" value="Unassembled WGS sequence"/>
</dbReference>
<keyword evidence="1 2" id="KW-0378">Hydrolase</keyword>
<dbReference type="EMBL" id="AQFT01000012">
    <property type="protein sequence ID" value="EMZ37334.1"/>
    <property type="molecule type" value="Genomic_DNA"/>
</dbReference>
<name>N2BKI4_9FIRM</name>
<sequence length="243" mass="28329">MEKPEMIIFDYGRTLIYQPNYNASNGNKAIYPYIDKNPHNISFEEYDRSNIELFEKIKAERGKYLEIHEHNFLRLFLDYMDISLSVSLEEAEIIIMNGISQGAVVPYADIMIDYLNAKRIRTGVISNNCFSGAALKEQFDRLLPGNRFEFVLTSSDYIFRKPHSMMYRIALQKSGLTADKVWYCGDSMENDIYGANGAGMFPVLYEGRTEDEPHFLSDQNHRDTPDFEYLRIHDWRELIDILA</sequence>
<dbReference type="OrthoDB" id="9803907at2"/>
<evidence type="ECO:0000256" key="1">
    <source>
        <dbReference type="ARBA" id="ARBA00022801"/>
    </source>
</evidence>
<dbReference type="Pfam" id="PF13419">
    <property type="entry name" value="HAD_2"/>
    <property type="match status" value="1"/>
</dbReference>
<dbReference type="InterPro" id="IPR023198">
    <property type="entry name" value="PGP-like_dom2"/>
</dbReference>
<accession>N2BKI4</accession>
<dbReference type="InterPro" id="IPR006439">
    <property type="entry name" value="HAD-SF_hydro_IA"/>
</dbReference>
<dbReference type="GO" id="GO:0016787">
    <property type="term" value="F:hydrolase activity"/>
    <property type="evidence" value="ECO:0007669"/>
    <property type="project" value="UniProtKB-KW"/>
</dbReference>
<dbReference type="InterPro" id="IPR051540">
    <property type="entry name" value="S-2-haloacid_dehalogenase"/>
</dbReference>
<organism evidence="2 3">
    <name type="scientific">Eubacterium plexicaudatum ASF492</name>
    <dbReference type="NCBI Taxonomy" id="1235802"/>
    <lineage>
        <taxon>Bacteria</taxon>
        <taxon>Bacillati</taxon>
        <taxon>Bacillota</taxon>
        <taxon>Clostridia</taxon>
        <taxon>Eubacteriales</taxon>
        <taxon>Eubacteriaceae</taxon>
        <taxon>Eubacterium</taxon>
    </lineage>
</organism>
<dbReference type="NCBIfam" id="TIGR01549">
    <property type="entry name" value="HAD-SF-IA-v1"/>
    <property type="match status" value="1"/>
</dbReference>
<evidence type="ECO:0000313" key="3">
    <source>
        <dbReference type="Proteomes" id="UP000012589"/>
    </source>
</evidence>
<dbReference type="PANTHER" id="PTHR43316:SF3">
    <property type="entry name" value="HALOACID DEHALOGENASE, TYPE II (AFU_ORTHOLOGUE AFUA_2G07750)-RELATED"/>
    <property type="match status" value="1"/>
</dbReference>
<protein>
    <submittedName>
        <fullName evidence="2">HAD hydrolase, family IA</fullName>
    </submittedName>
</protein>
<dbReference type="AlphaFoldDB" id="N2BKI4"/>
<dbReference type="InterPro" id="IPR036412">
    <property type="entry name" value="HAD-like_sf"/>
</dbReference>
<keyword evidence="3" id="KW-1185">Reference proteome</keyword>
<dbReference type="Gene3D" id="1.10.150.240">
    <property type="entry name" value="Putative phosphatase, domain 2"/>
    <property type="match status" value="1"/>
</dbReference>
<dbReference type="HOGENOM" id="CLU_045011_8_3_9"/>
<dbReference type="eggNOG" id="COG1011">
    <property type="taxonomic scope" value="Bacteria"/>
</dbReference>
<dbReference type="SUPFAM" id="SSF56784">
    <property type="entry name" value="HAD-like"/>
    <property type="match status" value="1"/>
</dbReference>
<reference evidence="2 3" key="1">
    <citation type="journal article" date="2014" name="Genome Announc.">
        <title>Draft genome sequences of the altered schaedler flora, a defined bacterial community from gnotobiotic mice.</title>
        <authorList>
            <person name="Wannemuehler M.J."/>
            <person name="Overstreet A.M."/>
            <person name="Ward D.V."/>
            <person name="Phillips G.J."/>
        </authorList>
    </citation>
    <scope>NUCLEOTIDE SEQUENCE [LARGE SCALE GENOMIC DNA]</scope>
    <source>
        <strain evidence="2 3">ASF492</strain>
    </source>
</reference>
<dbReference type="Gene3D" id="3.40.50.1000">
    <property type="entry name" value="HAD superfamily/HAD-like"/>
    <property type="match status" value="1"/>
</dbReference>